<dbReference type="EMBL" id="LT906555">
    <property type="protein sequence ID" value="SNW62290.1"/>
    <property type="molecule type" value="Genomic_DNA"/>
</dbReference>
<evidence type="ECO:0000313" key="2">
    <source>
        <dbReference type="Proteomes" id="UP000236316"/>
    </source>
</evidence>
<dbReference type="GeneID" id="35382168"/>
<gene>
    <name evidence="1" type="ORF">ORPV_386</name>
</gene>
<protein>
    <submittedName>
        <fullName evidence="1">Ankyrin-repeat protein</fullName>
    </submittedName>
</protein>
<proteinExistence type="predicted"/>
<evidence type="ECO:0000313" key="1">
    <source>
        <dbReference type="EMBL" id="SNW62290.1"/>
    </source>
</evidence>
<accession>A0A2I2L453</accession>
<dbReference type="RefSeq" id="YP_009448592.1">
    <property type="nucleotide sequence ID" value="NC_036594.1"/>
</dbReference>
<dbReference type="OrthoDB" id="1268at10501"/>
<name>A0A2I2L453_9VIRU</name>
<keyword evidence="2" id="KW-1185">Reference proteome</keyword>
<dbReference type="KEGG" id="vg:35382168"/>
<reference evidence="1" key="1">
    <citation type="submission" date="2017-08" db="EMBL/GenBank/DDBJ databases">
        <authorList>
            <consortium name="Urmite Genomes"/>
        </authorList>
    </citation>
    <scope>NUCLEOTIDE SEQUENCE [LARGE SCALE GENOMIC DNA]</scope>
    <source>
        <strain evidence="1">IHUMI-LCC2</strain>
    </source>
</reference>
<sequence>MEYNIMTKDVFNYMIDNFLSIDERNILRLLNKEYYNKYKDKINVKTLIINKNLGTLKHIIINHRICSKYIIDYITKSLKNGEWDIFTYLCFLQNNNIDDRSYYISRDKFAIWRRLKENNSLLAQISNGIDIMKIIFNKEGYMISEPYIISWIIEVSRGPGSIMEIATDRRRKLFLDIIKYSHTESLLFLCNIYNLILRTRPTYGDFAQIAVEYDRLDNLKCLLNNGFKLNGEELDYAIKTNKKDIIDYIIRYYS</sequence>
<dbReference type="Proteomes" id="UP000236316">
    <property type="component" value="Segment"/>
</dbReference>
<organism evidence="1">
    <name type="scientific">Orpheovirus IHUMI-LCC2</name>
    <dbReference type="NCBI Taxonomy" id="2023057"/>
    <lineage>
        <taxon>Viruses</taxon>
        <taxon>Varidnaviria</taxon>
        <taxon>Bamfordvirae</taxon>
        <taxon>Nucleocytoviricota</taxon>
        <taxon>Megaviricetes</taxon>
        <taxon>Pimascovirales</taxon>
        <taxon>Ocovirineae</taxon>
        <taxon>Orpheoviridae</taxon>
        <taxon>Alphaorpheovirus</taxon>
        <taxon>Alphaorpheovirus massiliense</taxon>
    </lineage>
</organism>